<dbReference type="AlphaFoldDB" id="A0AA44VSN9"/>
<accession>A0AA44VSN9</accession>
<feature type="chain" id="PRO_5041431771" evidence="1">
    <location>
        <begin position="26"/>
        <end position="938"/>
    </location>
</feature>
<feature type="signal peptide" evidence="1">
    <location>
        <begin position="1"/>
        <end position="25"/>
    </location>
</feature>
<reference evidence="2 3" key="1">
    <citation type="journal article" date="2018" name="Nature">
        <title>A major lineage of non-tailed dsDNA viruses as unrecognized killers of marine bacteria.</title>
        <authorList>
            <person name="Kauffman K.M."/>
            <person name="Hussain F.A."/>
            <person name="Yang J."/>
            <person name="Arevalo P."/>
            <person name="Brown J.M."/>
            <person name="Chang W.K."/>
            <person name="VanInsberghe D."/>
            <person name="Elsherbini J."/>
            <person name="Sharma R.S."/>
            <person name="Cutler M.B."/>
            <person name="Kelly L."/>
            <person name="Polz M.F."/>
        </authorList>
    </citation>
    <scope>NUCLEOTIDE SEQUENCE [LARGE SCALE GENOMIC DNA]</scope>
    <source>
        <strain evidence="2 3">10N.286.55.E1</strain>
    </source>
</reference>
<comment type="caution">
    <text evidence="2">The sequence shown here is derived from an EMBL/GenBank/DDBJ whole genome shotgun (WGS) entry which is preliminary data.</text>
</comment>
<dbReference type="Proteomes" id="UP000239763">
    <property type="component" value="Unassembled WGS sequence"/>
</dbReference>
<name>A0AA44VSN9_9VIBR</name>
<keyword evidence="3" id="KW-1185">Reference proteome</keyword>
<protein>
    <submittedName>
        <fullName evidence="2">Uncharacterized protein</fullName>
    </submittedName>
</protein>
<dbReference type="GeneID" id="69649217"/>
<dbReference type="EMBL" id="MCSB01000013">
    <property type="protein sequence ID" value="PME29437.1"/>
    <property type="molecule type" value="Genomic_DNA"/>
</dbReference>
<organism evidence="2 3">
    <name type="scientific">Vibrio lentus</name>
    <dbReference type="NCBI Taxonomy" id="136468"/>
    <lineage>
        <taxon>Bacteria</taxon>
        <taxon>Pseudomonadati</taxon>
        <taxon>Pseudomonadota</taxon>
        <taxon>Gammaproteobacteria</taxon>
        <taxon>Vibrionales</taxon>
        <taxon>Vibrionaceae</taxon>
        <taxon>Vibrio</taxon>
    </lineage>
</organism>
<evidence type="ECO:0000313" key="2">
    <source>
        <dbReference type="EMBL" id="PME29437.1"/>
    </source>
</evidence>
<gene>
    <name evidence="2" type="ORF">BCV38_04990</name>
</gene>
<evidence type="ECO:0000313" key="3">
    <source>
        <dbReference type="Proteomes" id="UP000239763"/>
    </source>
</evidence>
<evidence type="ECO:0000256" key="1">
    <source>
        <dbReference type="SAM" id="SignalP"/>
    </source>
</evidence>
<proteinExistence type="predicted"/>
<keyword evidence="1" id="KW-0732">Signal</keyword>
<sequence>MKSNFHPIKILACSLSFILSDISNAAYYQGSEDSFIAFEAEGYNKITKNDGENDGFNIVSINEFVSDFGSSVLRTGNDFPPSENGALLADFRYEDGQKKSTVEYNLVFKTPGTYRFYYRRSMYENATGESYGGEDSFYFLTEFNGSSFKQTGSRGDQNSDFELHPIDNPSEGNFHWFNSKQNFIVSEGDVGKEITFTIQDREKGFAIDRLIFSTNVGLDIQESGKDGDGNELDVLPNSDTKNNLNTAVVFPMNFVPYEESDEEITDRESELFNTYDRYLDEIEKQNSAGNSSTVIDELISLNNGEDGTKSALRTLVTLTSEDKYYPQWKPEVVEKFRLQGEEKRLEAIDIINANNGAINDLEQVTPIRRYMDYAWGLFALGNFHESSPEAIKFRNDFEIFVSTYIEGVQPYYDNAFYTGGYNKEVFAMDVASTVSLLYRDTSDFPYIKTAFTAFWGNVTQTSYEDDNSPHYSAGTGFHIILNMALRHGWTSDVINSEHLFRVMNRMARTVMSSGQSAKWGKSMEKTNNGQLLITAGKALQWDLKLGYMFWNDPFYLYVARKYEAFYLQEHGPFSSEQYQADIWPVGIDAQEVSLAKPTIDDTPAISTTRITSCCKNNGLWLDRNDTNYVTVQDKVVVSTGHHPRAPYLMMNLSYTQHKAGQDLRSGIDVHNYNGAHTISRVHRWSEANKNNGIYINPSEYIYPNAPYPAKQISYPGYPEEFENVMRYRQSTGYKINDFGSQQLSKEAGYGFVSYQRYQYDGVGAKRQIVLLHNGITIVSDTISTTTTYRGGHNGGALYQVLPQLKSKTGENWVLLHNQNKMLPYNLPNGEKETLSTLVVFASAPEDITIRLDKNPHDPVEREWLSASKPLLGGEQFTIISLIIPIQNQEYLEGFINGIDVIRHNTTDNTVLIPYDESQHIQVKFNKEKVPSFDYVDNQ</sequence>
<dbReference type="RefSeq" id="WP_102300201.1">
    <property type="nucleotide sequence ID" value="NZ_JAAHTI010000001.1"/>
</dbReference>